<organism evidence="1 2">
    <name type="scientific">Dreissena polymorpha</name>
    <name type="common">Zebra mussel</name>
    <name type="synonym">Mytilus polymorpha</name>
    <dbReference type="NCBI Taxonomy" id="45954"/>
    <lineage>
        <taxon>Eukaryota</taxon>
        <taxon>Metazoa</taxon>
        <taxon>Spiralia</taxon>
        <taxon>Lophotrochozoa</taxon>
        <taxon>Mollusca</taxon>
        <taxon>Bivalvia</taxon>
        <taxon>Autobranchia</taxon>
        <taxon>Heteroconchia</taxon>
        <taxon>Euheterodonta</taxon>
        <taxon>Imparidentia</taxon>
        <taxon>Neoheterodontei</taxon>
        <taxon>Myida</taxon>
        <taxon>Dreissenoidea</taxon>
        <taxon>Dreissenidae</taxon>
        <taxon>Dreissena</taxon>
    </lineage>
</organism>
<proteinExistence type="predicted"/>
<keyword evidence="2" id="KW-1185">Reference proteome</keyword>
<protein>
    <submittedName>
        <fullName evidence="1">Uncharacterized protein</fullName>
    </submittedName>
</protein>
<dbReference type="Proteomes" id="UP000828390">
    <property type="component" value="Unassembled WGS sequence"/>
</dbReference>
<evidence type="ECO:0000313" key="1">
    <source>
        <dbReference type="EMBL" id="KAH3701905.1"/>
    </source>
</evidence>
<evidence type="ECO:0000313" key="2">
    <source>
        <dbReference type="Proteomes" id="UP000828390"/>
    </source>
</evidence>
<sequence length="181" mass="20311">MTRHRKNARPPGGHAFQPIKTLFIQDKIMMNLLIKVYEDRTINVASRVFTRKNAPPPDIIGTNLLTKVLARKKAPPPPLGGHVFQPTGTVFKLIKDIIGTNLLTKFHEDLTINDASRVLTRRNAPALGSYVFQANVIIFKVIEDIIGKNLLSKFHKDRQIDVASRVLTRKNAPPHGGHVFQ</sequence>
<comment type="caution">
    <text evidence="1">The sequence shown here is derived from an EMBL/GenBank/DDBJ whole genome shotgun (WGS) entry which is preliminary data.</text>
</comment>
<gene>
    <name evidence="1" type="ORF">DPMN_076901</name>
</gene>
<reference evidence="1" key="1">
    <citation type="journal article" date="2019" name="bioRxiv">
        <title>The Genome of the Zebra Mussel, Dreissena polymorpha: A Resource for Invasive Species Research.</title>
        <authorList>
            <person name="McCartney M.A."/>
            <person name="Auch B."/>
            <person name="Kono T."/>
            <person name="Mallez S."/>
            <person name="Zhang Y."/>
            <person name="Obille A."/>
            <person name="Becker A."/>
            <person name="Abrahante J.E."/>
            <person name="Garbe J."/>
            <person name="Badalamenti J.P."/>
            <person name="Herman A."/>
            <person name="Mangelson H."/>
            <person name="Liachko I."/>
            <person name="Sullivan S."/>
            <person name="Sone E.D."/>
            <person name="Koren S."/>
            <person name="Silverstein K.A.T."/>
            <person name="Beckman K.B."/>
            <person name="Gohl D.M."/>
        </authorList>
    </citation>
    <scope>NUCLEOTIDE SEQUENCE</scope>
    <source>
        <strain evidence="1">Duluth1</strain>
        <tissue evidence="1">Whole animal</tissue>
    </source>
</reference>
<accession>A0A9D3YMF3</accession>
<name>A0A9D3YMF3_DREPO</name>
<reference evidence="1" key="2">
    <citation type="submission" date="2020-11" db="EMBL/GenBank/DDBJ databases">
        <authorList>
            <person name="McCartney M.A."/>
            <person name="Auch B."/>
            <person name="Kono T."/>
            <person name="Mallez S."/>
            <person name="Becker A."/>
            <person name="Gohl D.M."/>
            <person name="Silverstein K.A.T."/>
            <person name="Koren S."/>
            <person name="Bechman K.B."/>
            <person name="Herman A."/>
            <person name="Abrahante J.E."/>
            <person name="Garbe J."/>
        </authorList>
    </citation>
    <scope>NUCLEOTIDE SEQUENCE</scope>
    <source>
        <strain evidence="1">Duluth1</strain>
        <tissue evidence="1">Whole animal</tissue>
    </source>
</reference>
<dbReference type="EMBL" id="JAIWYP010000015">
    <property type="protein sequence ID" value="KAH3701905.1"/>
    <property type="molecule type" value="Genomic_DNA"/>
</dbReference>
<dbReference type="AlphaFoldDB" id="A0A9D3YMF3"/>